<feature type="disulfide bond" evidence="4">
    <location>
        <begin position="1916"/>
        <end position="1925"/>
    </location>
</feature>
<proteinExistence type="predicted"/>
<dbReference type="EMBL" id="HBEN01003011">
    <property type="protein sequence ID" value="CAD8433279.1"/>
    <property type="molecule type" value="Transcribed_RNA"/>
</dbReference>
<evidence type="ECO:0000313" key="7">
    <source>
        <dbReference type="EMBL" id="CAD8433279.1"/>
    </source>
</evidence>
<feature type="region of interest" description="Disordered" evidence="5">
    <location>
        <begin position="18"/>
        <end position="39"/>
    </location>
</feature>
<sequence>MRRAAGASGGAPVLASAAKLPPLDVQPEHTANGTTRRHAFTENDAPIALTSPTLLAGATIGGAPLVRAVVRLTNPVDAPLEGLDVTNSYRTWLETYADDTEVTKHENAEAHVSYERRRVGPGVDVVAVAKAASDPISWRGRVYVTFDKTNGVLVFDAPLVRGESTLDSNDAPTTHALRDALRNVTYSHVGKNPDPATRGVEFVVTDVEGVSSAPASTLIDVFPVNDPPVIDVNGFHVPGLDRVVSFGERERRLGVRLVSSAAEVSDPDGDTLKRLFVRYDRLGDGTFADFPDGDAERIEADVSGTSITKHWNASSFTLEFTGVDNLESYRAVLTSARYTHIGLVKEIPNQSPATTKMAFTEGNRTFRVIVEDMHGATANATVLVDVKDTQRVGDPRRDVNQATPAECSGYGLTKLTIARADALAALDYAESNTPGLDVGSDPLAFSELVLSDSLYDPEECVCEPGYEGEQCEVHPCGAAWRGELVSYDAANDLKTCLCAEFFTGRTCDVECWNNGVFVKQGTDEGGRDGLMGTAGVAIPEDQIGACVCDPGFAGNVCGVACPGCDGAHAKCVLLKEYALLNNYTNPDGSVYDGSQDSESDYAEQSWTCVCSDDYMGELCDIPCPCAGFGLARGACEVDEAKRLSGAFANDELGKCACDSTHTGLDCSVPCPPCTLNQGDCAPPVGYEAGVGAAVAAIYADITLSPAEKLAFVEAAKVDGKCFCREETNAVGGWSYFGDDCAVPCRPCVHGFCGVGGACVCHPGFSGETCDLECGGRGVLAFPTFHEDAVGHRRVDFDRLPGVAGNDTAANSGLFDANALYGMTRGDVDHFNLGATGVAAAGSPASASGDDARLDAYCACGMRRVDSSDPFGSELRETVPGANDAGGVGFTGVFCDVPCAACNYNTGACVWDGVDDVARCKCDETTQNVAMSYSPLVPAGEFGVGYAGDDCSIPCVPCKHGSCGREAHTHGLCVCDPGFSDPACAVECGAPGETIAWSAVVFQNFETKMVARRAEEARLRALEGTSGDSGDADGAGTAGDGDGASGDGATPATPATEEDDYEFSTLPDEEDKPGMTPIGSRGKVNYTGAPPGLGIGGSTVTCECELGWTGPTCAHACPFPHDREHGVCAVKDPGDDDYGMPWTAEIVCAQGFAGTPEDPKFSLNYEETYGAQYVQLSRGRDCATKCSTCVYGTCQDDGTCVCDYDAIWQGPLSDTTAERRKAETGLAVKHPTYPFPTQREHGYDAYDPAFHGCVAKHPCNNNGELFNATCGVEGRGFVDNHTAWVNAPASGGGGWGCAGELVRVDDGAGIAGDSGSVDDYVSEALGGGSKSVVPKYVCVDPVTKKPDPSLYKFAMAYARWDAETRTFLRVYYDLTSHDTPGLVQGGYCEASNAEDLEPDGQPLRGGYCVCDSLRNGRFKHPSARGFESRGYDFFFQGWAGETCDTPCAPCSENGLCDALSGACVCHPGWNGYRCLTPCEPCDHGTCQYDGTCLCDGQRRARDGEYALRLTRDPFFLEKGDHAFDVRGFTRERYVHASYATTAEVEDYVWELEYECPNRVECLNRASDATHLPTRPNETYFRYTSPDVLQVEAVNRELATMRRERDGLVTDIEGVPDSMATDEVCDEVNDRNEVTKGACLERMRNKVFGRTADGCGKDWDAVRPWLCDDVVKAHFVRERNRKLGVVEVQYLRLQQTTEAENVWFANNVNERQRLINAVRRGVFNATVGVENFQTKRDPDYYVIWILHQLIHGVVSGDTNAYTGWNCAVKCDACDPDHGTCNYDGTCECAPGWYGARCDRRCDCFRHVAVKNALELKNLADDVELETVMSHSGYAIRPHGTCRRDGTCACYEDEDGTKWTGADCFTKCAPCNNGVCGEDGRCVCREGWTGVTCDTPTFTECLPCDDTHGTCLSDGTCKCDKGWTGLDCSIECSPCSHGDCRLDGSCHCRPGWTLLDCSKFIDLEKGVVVRSDFALGPEGWRVHNNSCLGVLDYVDGDIKGLYDVLDSLGYAPERDAYEGYRDASSAGAGFFSSANGNATYSMNGTNGDGSHSLGSEAYRHAATRGACHDDGDGGDAGLEWDGSSGYLYLTDRLPGDDAKKGELAFFRAPGKFLGDVFADAYNGTLTYELYLAGGGDALRNAGATPTTPHEPGSAEFETPDVYLIGGAPRVGLEIPPWDAWSKTRVVEWSRTKFPELKLDARWAKARVVATVEAYLDAPQIVLGIKAPRVRYYPPEVCLEEHCALNFAFDLHENAGWMNYPTIPAGFGWADVRVSENLPSQATGGDAGNLKRDPSSYTVETTEYVGEDYGVSTGQNAYSPFGAFPDVAALVAAGAYVDEGTPLLETFAATDPALTANTRPDGGVANAVGDSSGGKIKKYEDDAKRRWDLYPEVYAAIRANRARRDGTYADFAEVAWCLSSLTEMLIKADYHKSLTSTSTERGFIGNLASTNRATGAGETVRLDHVIVARRDSETEPSKWIAKEHAKFLEYANLYAEAYKSMFLAEYFTVNAEILRLSICHGNGVYVDGDAENGCACDPGFVGAECEGTCPSCSSVGTKGGEFFYLETNGGCVLDHNPTSASLAFLESIGALEESRGGAPTKCVCEEGFAGLLCDQPCLPCAGGSQECVTSPATGEPACLCPEGKAGAYCHLYCPPCDFSASKCTSTSYIGAYPGTNAICECDDQNARTGVTCRLRCPGDLSTNYCGNGRCTHTLEGVAYEDTTASMRAMAFAFCECDLGYVGQVCQLPCPGSLNHPTRPGPYPCLGRGACGIGLGGDAACSCVDGYAGDLCDTPRNVCGDGVVNSNEQCDDGNALIGDGCDDACVVEEGWTCMRSEKEDVTRVTGVAVSYVSTCVPTEDAA</sequence>
<feature type="domain" description="EGF-like" evidence="6">
    <location>
        <begin position="736"/>
        <end position="770"/>
    </location>
</feature>
<protein>
    <recommendedName>
        <fullName evidence="6">EGF-like domain-containing protein</fullName>
    </recommendedName>
</protein>
<dbReference type="PANTHER" id="PTHR11219:SF69">
    <property type="entry name" value="TENEURIN-A"/>
    <property type="match status" value="1"/>
</dbReference>
<accession>A0A7S0CVW9</accession>
<dbReference type="PANTHER" id="PTHR11219">
    <property type="entry name" value="TENEURIN AND N-ACETYLGLUCOSAMINE-1-PHOSPHODIESTER ALPHA-N-ACETYLGLUCOSAMINIDASE"/>
    <property type="match status" value="1"/>
</dbReference>
<dbReference type="InterPro" id="IPR051216">
    <property type="entry name" value="Teneurin"/>
</dbReference>
<dbReference type="PROSITE" id="PS50026">
    <property type="entry name" value="EGF_3"/>
    <property type="match status" value="5"/>
</dbReference>
<feature type="disulfide bond" evidence="4">
    <location>
        <begin position="2778"/>
        <end position="2787"/>
    </location>
</feature>
<gene>
    <name evidence="7" type="ORF">MSP1401_LOCUS2455</name>
</gene>
<feature type="disulfide bond" evidence="4">
    <location>
        <begin position="2532"/>
        <end position="2541"/>
    </location>
</feature>
<organism evidence="7">
    <name type="scientific">Micromonas pusilla</name>
    <name type="common">Picoplanktonic green alga</name>
    <name type="synonym">Chromulina pusilla</name>
    <dbReference type="NCBI Taxonomy" id="38833"/>
    <lineage>
        <taxon>Eukaryota</taxon>
        <taxon>Viridiplantae</taxon>
        <taxon>Chlorophyta</taxon>
        <taxon>Mamiellophyceae</taxon>
        <taxon>Mamiellales</taxon>
        <taxon>Mamiellaceae</taxon>
        <taxon>Micromonas</taxon>
    </lineage>
</organism>
<dbReference type="PROSITE" id="PS00022">
    <property type="entry name" value="EGF_1"/>
    <property type="match status" value="10"/>
</dbReference>
<dbReference type="Gene3D" id="2.10.25.10">
    <property type="entry name" value="Laminin"/>
    <property type="match status" value="2"/>
</dbReference>
<feature type="disulfide bond" evidence="4">
    <location>
        <begin position="760"/>
        <end position="769"/>
    </location>
</feature>
<keyword evidence="3 4" id="KW-1015">Disulfide bond</keyword>
<reference evidence="7" key="1">
    <citation type="submission" date="2021-01" db="EMBL/GenBank/DDBJ databases">
        <authorList>
            <person name="Corre E."/>
            <person name="Pelletier E."/>
            <person name="Niang G."/>
            <person name="Scheremetjew M."/>
            <person name="Finn R."/>
            <person name="Kale V."/>
            <person name="Holt S."/>
            <person name="Cochrane G."/>
            <person name="Meng A."/>
            <person name="Brown T."/>
            <person name="Cohen L."/>
        </authorList>
    </citation>
    <scope>NUCLEOTIDE SEQUENCE</scope>
    <source>
        <strain evidence="7">CCAC1681</strain>
    </source>
</reference>
<evidence type="ECO:0000256" key="1">
    <source>
        <dbReference type="ARBA" id="ARBA00022536"/>
    </source>
</evidence>
<feature type="compositionally biased region" description="Low complexity" evidence="5">
    <location>
        <begin position="1022"/>
        <end position="1034"/>
    </location>
</feature>
<dbReference type="SMART" id="SM00181">
    <property type="entry name" value="EGF"/>
    <property type="match status" value="12"/>
</dbReference>
<evidence type="ECO:0000256" key="5">
    <source>
        <dbReference type="SAM" id="MobiDB-lite"/>
    </source>
</evidence>
<evidence type="ECO:0000256" key="4">
    <source>
        <dbReference type="PROSITE-ProRule" id="PRU00076"/>
    </source>
</evidence>
<feature type="region of interest" description="Disordered" evidence="5">
    <location>
        <begin position="1022"/>
        <end position="1082"/>
    </location>
</feature>
<keyword evidence="1 4" id="KW-0245">EGF-like domain</keyword>
<feature type="disulfide bond" evidence="4">
    <location>
        <begin position="498"/>
        <end position="507"/>
    </location>
</feature>
<dbReference type="InterPro" id="IPR000742">
    <property type="entry name" value="EGF"/>
</dbReference>
<name>A0A7S0CVW9_MICPS</name>
<feature type="compositionally biased region" description="Gly residues" evidence="5">
    <location>
        <begin position="1035"/>
        <end position="1045"/>
    </location>
</feature>
<feature type="compositionally biased region" description="Acidic residues" evidence="5">
    <location>
        <begin position="1055"/>
        <end position="1070"/>
    </location>
</feature>
<feature type="domain" description="EGF-like" evidence="6">
    <location>
        <begin position="2506"/>
        <end position="2542"/>
    </location>
</feature>
<feature type="domain" description="EGF-like" evidence="6">
    <location>
        <begin position="2750"/>
        <end position="2788"/>
    </location>
</feature>
<dbReference type="PROSITE" id="PS01186">
    <property type="entry name" value="EGF_2"/>
    <property type="match status" value="2"/>
</dbReference>
<evidence type="ECO:0000256" key="3">
    <source>
        <dbReference type="ARBA" id="ARBA00023157"/>
    </source>
</evidence>
<feature type="domain" description="EGF-like" evidence="6">
    <location>
        <begin position="1894"/>
        <end position="1926"/>
    </location>
</feature>
<evidence type="ECO:0000259" key="6">
    <source>
        <dbReference type="PROSITE" id="PS50026"/>
    </source>
</evidence>
<feature type="disulfide bond" evidence="4">
    <location>
        <begin position="1898"/>
        <end position="1908"/>
    </location>
</feature>
<evidence type="ECO:0000256" key="2">
    <source>
        <dbReference type="ARBA" id="ARBA00022737"/>
    </source>
</evidence>
<comment type="caution">
    <text evidence="4">Lacks conserved residue(s) required for the propagation of feature annotation.</text>
</comment>
<keyword evidence="2" id="KW-0677">Repeat</keyword>
<feature type="domain" description="EGF-like" evidence="6">
    <location>
        <begin position="467"/>
        <end position="508"/>
    </location>
</feature>